<dbReference type="GO" id="GO:0019343">
    <property type="term" value="P:cysteine biosynthetic process via cystathionine"/>
    <property type="evidence" value="ECO:0007669"/>
    <property type="project" value="TreeGrafter"/>
</dbReference>
<organism evidence="8 9">
    <name type="scientific">Mycolicibacterium parafortuitum</name>
    <name type="common">Mycobacterium parafortuitum</name>
    <dbReference type="NCBI Taxonomy" id="39692"/>
    <lineage>
        <taxon>Bacteria</taxon>
        <taxon>Bacillati</taxon>
        <taxon>Actinomycetota</taxon>
        <taxon>Actinomycetes</taxon>
        <taxon>Mycobacteriales</taxon>
        <taxon>Mycobacteriaceae</taxon>
        <taxon>Mycolicibacterium</taxon>
    </lineage>
</organism>
<dbReference type="GO" id="GO:0019346">
    <property type="term" value="P:transsulfuration"/>
    <property type="evidence" value="ECO:0007669"/>
    <property type="project" value="InterPro"/>
</dbReference>
<dbReference type="InterPro" id="IPR015422">
    <property type="entry name" value="PyrdxlP-dep_Trfase_small"/>
</dbReference>
<sequence>MSGTYGDSTRSVKAVASEEIPGEPVVAPPVPAATYHLSADEGDALDSYGRKSNPTWRRLESALAALEGSATALCFGSGMAALTAVLRVLAEPGRTLVVPADGYYQVRAYAEEFLAPRGVTVVEARCAEMIEAAARADVVLAETPSNPELDVVDLHRLAMDCRARGTVLVVDNTTATPLGQQPLSLGADLVVASATKALSGHSDVLAGYVAGSHPELMARVERERLHTGPILGAFEAWLVLRSLGSAGLRFERQCQNAAAVALMMRDHPAVRSVRYPGLADDPSHGVAAKQMRRFGGIVSVELADADAVHDLVARSELLVASTSFGGIHTSVDRRARWGDRVADGFARISLGIEDTDDLIKDLQRALGPGATTPSR</sequence>
<dbReference type="InterPro" id="IPR015424">
    <property type="entry name" value="PyrdxlP-dep_Trfase"/>
</dbReference>
<evidence type="ECO:0000256" key="6">
    <source>
        <dbReference type="RuleBase" id="RU362118"/>
    </source>
</evidence>
<dbReference type="PIRSF" id="PIRSF001434">
    <property type="entry name" value="CGS"/>
    <property type="match status" value="1"/>
</dbReference>
<evidence type="ECO:0000256" key="3">
    <source>
        <dbReference type="ARBA" id="ARBA00022898"/>
    </source>
</evidence>
<name>A0A7I7UAW1_MYCPF</name>
<dbReference type="PANTHER" id="PTHR11808:SF85">
    <property type="entry name" value="CYSTATHIONINE GAMMA-LYASE-RELATED"/>
    <property type="match status" value="1"/>
</dbReference>
<proteinExistence type="inferred from homology"/>
<dbReference type="GO" id="GO:0005737">
    <property type="term" value="C:cytoplasm"/>
    <property type="evidence" value="ECO:0007669"/>
    <property type="project" value="TreeGrafter"/>
</dbReference>
<comment type="similarity">
    <text evidence="6">Belongs to the trans-sulfuration enzymes family.</text>
</comment>
<accession>A0A7I7UAW1</accession>
<dbReference type="Proteomes" id="UP000466554">
    <property type="component" value="Chromosome"/>
</dbReference>
<dbReference type="Pfam" id="PF01053">
    <property type="entry name" value="Cys_Met_Meta_PP"/>
    <property type="match status" value="1"/>
</dbReference>
<evidence type="ECO:0000256" key="7">
    <source>
        <dbReference type="SAM" id="MobiDB-lite"/>
    </source>
</evidence>
<dbReference type="Gene3D" id="3.40.640.10">
    <property type="entry name" value="Type I PLP-dependent aspartate aminotransferase-like (Major domain)"/>
    <property type="match status" value="1"/>
</dbReference>
<evidence type="ECO:0000256" key="2">
    <source>
        <dbReference type="ARBA" id="ARBA00011881"/>
    </source>
</evidence>
<evidence type="ECO:0000256" key="5">
    <source>
        <dbReference type="PIRSR" id="PIRSR001434-2"/>
    </source>
</evidence>
<reference evidence="8 9" key="1">
    <citation type="journal article" date="2019" name="Emerg. Microbes Infect.">
        <title>Comprehensive subspecies identification of 175 nontuberculous mycobacteria species based on 7547 genomic profiles.</title>
        <authorList>
            <person name="Matsumoto Y."/>
            <person name="Kinjo T."/>
            <person name="Motooka D."/>
            <person name="Nabeya D."/>
            <person name="Jung N."/>
            <person name="Uechi K."/>
            <person name="Horii T."/>
            <person name="Iida T."/>
            <person name="Fujita J."/>
            <person name="Nakamura S."/>
        </authorList>
    </citation>
    <scope>NUCLEOTIDE SEQUENCE [LARGE SCALE GENOMIC DNA]</scope>
    <source>
        <strain evidence="8 9">JCM 6367</strain>
    </source>
</reference>
<dbReference type="GO" id="GO:0030170">
    <property type="term" value="F:pyridoxal phosphate binding"/>
    <property type="evidence" value="ECO:0007669"/>
    <property type="project" value="InterPro"/>
</dbReference>
<keyword evidence="4" id="KW-0486">Methionine biosynthesis</keyword>
<dbReference type="EMBL" id="AP022598">
    <property type="protein sequence ID" value="BBY78171.1"/>
    <property type="molecule type" value="Genomic_DNA"/>
</dbReference>
<comment type="cofactor">
    <cofactor evidence="1 6">
        <name>pyridoxal 5'-phosphate</name>
        <dbReference type="ChEBI" id="CHEBI:597326"/>
    </cofactor>
</comment>
<evidence type="ECO:0000313" key="9">
    <source>
        <dbReference type="Proteomes" id="UP000466554"/>
    </source>
</evidence>
<feature type="region of interest" description="Disordered" evidence="7">
    <location>
        <begin position="1"/>
        <end position="20"/>
    </location>
</feature>
<dbReference type="InterPro" id="IPR000277">
    <property type="entry name" value="Cys/Met-Metab_PyrdxlP-dep_enz"/>
</dbReference>
<evidence type="ECO:0000313" key="8">
    <source>
        <dbReference type="EMBL" id="BBY78171.1"/>
    </source>
</evidence>
<dbReference type="GO" id="GO:0004123">
    <property type="term" value="F:cystathionine gamma-lyase activity"/>
    <property type="evidence" value="ECO:0007669"/>
    <property type="project" value="TreeGrafter"/>
</dbReference>
<evidence type="ECO:0000256" key="4">
    <source>
        <dbReference type="ARBA" id="ARBA00023167"/>
    </source>
</evidence>
<feature type="compositionally biased region" description="Polar residues" evidence="7">
    <location>
        <begin position="1"/>
        <end position="11"/>
    </location>
</feature>
<keyword evidence="4" id="KW-0028">Amino-acid biosynthesis</keyword>
<protein>
    <submittedName>
        <fullName evidence="8">Cystathionine gamma-lyase</fullName>
    </submittedName>
</protein>
<dbReference type="NCBIfam" id="NF005758">
    <property type="entry name" value="PRK07582.1"/>
    <property type="match status" value="1"/>
</dbReference>
<dbReference type="SUPFAM" id="SSF53383">
    <property type="entry name" value="PLP-dependent transferases"/>
    <property type="match status" value="1"/>
</dbReference>
<gene>
    <name evidence="8" type="ORF">MPRF_50700</name>
</gene>
<keyword evidence="3 5" id="KW-0663">Pyridoxal phosphate</keyword>
<dbReference type="AlphaFoldDB" id="A0A7I7UAW1"/>
<comment type="subunit">
    <text evidence="2">Homotetramer.</text>
</comment>
<dbReference type="RefSeq" id="WP_163768822.1">
    <property type="nucleotide sequence ID" value="NZ_AP022598.1"/>
</dbReference>
<dbReference type="Gene3D" id="3.90.1150.10">
    <property type="entry name" value="Aspartate Aminotransferase, domain 1"/>
    <property type="match status" value="1"/>
</dbReference>
<dbReference type="GO" id="GO:0009086">
    <property type="term" value="P:methionine biosynthetic process"/>
    <property type="evidence" value="ECO:0007669"/>
    <property type="project" value="UniProtKB-KW"/>
</dbReference>
<keyword evidence="8" id="KW-0456">Lyase</keyword>
<feature type="modified residue" description="N6-(pyridoxal phosphate)lysine" evidence="5">
    <location>
        <position position="196"/>
    </location>
</feature>
<dbReference type="PANTHER" id="PTHR11808">
    <property type="entry name" value="TRANS-SULFURATION ENZYME FAMILY MEMBER"/>
    <property type="match status" value="1"/>
</dbReference>
<dbReference type="InterPro" id="IPR015421">
    <property type="entry name" value="PyrdxlP-dep_Trfase_major"/>
</dbReference>
<evidence type="ECO:0000256" key="1">
    <source>
        <dbReference type="ARBA" id="ARBA00001933"/>
    </source>
</evidence>